<comment type="caution">
    <text evidence="1">The sequence shown here is derived from an EMBL/GenBank/DDBJ whole genome shotgun (WGS) entry which is preliminary data.</text>
</comment>
<dbReference type="EMBL" id="JBGCBD010000002">
    <property type="protein sequence ID" value="MEY9816326.1"/>
    <property type="molecule type" value="Genomic_DNA"/>
</dbReference>
<dbReference type="Proteomes" id="UP001565447">
    <property type="component" value="Unassembled WGS sequence"/>
</dbReference>
<keyword evidence="2" id="KW-1185">Reference proteome</keyword>
<sequence length="145" mass="16585">MHSREPSLHYEVVFTCFLRDDTPDTVLAALRWHLGLAPERPAELDAEEHSYPLLFPDPDSRLPGGDLVSLRRQSRGIKPGGELHAWGLSSRNLWLDDMMGDLYTVLDLLAPHVEEPGYSGYFREEFDTEPTVFTFRDGTFRPLKL</sequence>
<gene>
    <name evidence="1" type="ORF">RKD21_006583</name>
</gene>
<accession>A0ACC6UYH7</accession>
<proteinExistence type="predicted"/>
<organism evidence="1 2">
    <name type="scientific">Streptomyces albogriseolus</name>
    <dbReference type="NCBI Taxonomy" id="1887"/>
    <lineage>
        <taxon>Bacteria</taxon>
        <taxon>Bacillati</taxon>
        <taxon>Actinomycetota</taxon>
        <taxon>Actinomycetes</taxon>
        <taxon>Kitasatosporales</taxon>
        <taxon>Streptomycetaceae</taxon>
        <taxon>Streptomyces</taxon>
        <taxon>Streptomyces albogriseolus group</taxon>
    </lineage>
</organism>
<evidence type="ECO:0000313" key="1">
    <source>
        <dbReference type="EMBL" id="MEY9816326.1"/>
    </source>
</evidence>
<name>A0ACC6UYH7_STRAO</name>
<evidence type="ECO:0000313" key="2">
    <source>
        <dbReference type="Proteomes" id="UP001565447"/>
    </source>
</evidence>
<reference evidence="1" key="1">
    <citation type="submission" date="2024-07" db="EMBL/GenBank/DDBJ databases">
        <title>Genome sequencing of plant associated microbes to promote plant fitness in Sorghum bicolor and Oryza sativa.</title>
        <authorList>
            <person name="Coleman-Derr D."/>
        </authorList>
    </citation>
    <scope>NUCLEOTIDE SEQUENCE</scope>
    <source>
        <strain evidence="1">SAI-173</strain>
    </source>
</reference>
<protein>
    <submittedName>
        <fullName evidence="1">Uncharacterized protein</fullName>
    </submittedName>
</protein>